<keyword evidence="6" id="KW-1185">Reference proteome</keyword>
<evidence type="ECO:0000256" key="3">
    <source>
        <dbReference type="ARBA" id="ARBA00023315"/>
    </source>
</evidence>
<keyword evidence="2 5" id="KW-0808">Transferase</keyword>
<dbReference type="Gene3D" id="3.30.559.10">
    <property type="entry name" value="Chloramphenicol acetyltransferase-like domain"/>
    <property type="match status" value="1"/>
</dbReference>
<evidence type="ECO:0000256" key="2">
    <source>
        <dbReference type="ARBA" id="ARBA00022679"/>
    </source>
</evidence>
<sequence>MAEADSNAAPRKLVPLTGLRGAIARNMTQGWQAPRVSMYAEADMTECERLRANLQASLGGTQKVTVTAYIMRALALTLRDHPRLNALLKDNVVELMDDINLALAVSVPDGLLAPVIRNADRKTVAELAQETAELSAAARGGTLAPRQLQRGTFTLTNLGMTRIDWFTPIINPPQLGILGITRTIDKPVVKDGKIVIAPMMGMTLVFDHRAVDGYPAAVFLGDLKQRLTTCEGL</sequence>
<dbReference type="PANTHER" id="PTHR43178:SF5">
    <property type="entry name" value="LIPOAMIDE ACYLTRANSFERASE COMPONENT OF BRANCHED-CHAIN ALPHA-KETO ACID DEHYDROGENASE COMPLEX, MITOCHONDRIAL"/>
    <property type="match status" value="1"/>
</dbReference>
<organism evidence="5 6">
    <name type="scientific">Noviherbaspirillum denitrificans</name>
    <dbReference type="NCBI Taxonomy" id="1968433"/>
    <lineage>
        <taxon>Bacteria</taxon>
        <taxon>Pseudomonadati</taxon>
        <taxon>Pseudomonadota</taxon>
        <taxon>Betaproteobacteria</taxon>
        <taxon>Burkholderiales</taxon>
        <taxon>Oxalobacteraceae</taxon>
        <taxon>Noviherbaspirillum</taxon>
    </lineage>
</organism>
<dbReference type="PANTHER" id="PTHR43178">
    <property type="entry name" value="DIHYDROLIPOAMIDE ACETYLTRANSFERASE COMPONENT OF PYRUVATE DEHYDROGENASE COMPLEX"/>
    <property type="match status" value="1"/>
</dbReference>
<gene>
    <name evidence="5" type="ORF">AYR66_14935</name>
</gene>
<dbReference type="GO" id="GO:0005737">
    <property type="term" value="C:cytoplasm"/>
    <property type="evidence" value="ECO:0007669"/>
    <property type="project" value="TreeGrafter"/>
</dbReference>
<dbReference type="SUPFAM" id="SSF52777">
    <property type="entry name" value="CoA-dependent acyltransferases"/>
    <property type="match status" value="1"/>
</dbReference>
<comment type="caution">
    <text evidence="5">The sequence shown here is derived from an EMBL/GenBank/DDBJ whole genome shotgun (WGS) entry which is preliminary data.</text>
</comment>
<reference evidence="5 6" key="1">
    <citation type="submission" date="2016-02" db="EMBL/GenBank/DDBJ databases">
        <authorList>
            <person name="Wen L."/>
            <person name="He K."/>
            <person name="Yang H."/>
        </authorList>
    </citation>
    <scope>NUCLEOTIDE SEQUENCE [LARGE SCALE GENOMIC DNA]</scope>
    <source>
        <strain evidence="5 6">TSA40</strain>
    </source>
</reference>
<evidence type="ECO:0000313" key="6">
    <source>
        <dbReference type="Proteomes" id="UP000197535"/>
    </source>
</evidence>
<evidence type="ECO:0000313" key="5">
    <source>
        <dbReference type="EMBL" id="OWW20590.1"/>
    </source>
</evidence>
<proteinExistence type="predicted"/>
<dbReference type="OrthoDB" id="9805770at2"/>
<name>A0A254TD70_9BURK</name>
<dbReference type="InterPro" id="IPR001078">
    <property type="entry name" value="2-oxoacid_DH_actylTfrase"/>
</dbReference>
<dbReference type="GO" id="GO:0031405">
    <property type="term" value="F:lipoic acid binding"/>
    <property type="evidence" value="ECO:0007669"/>
    <property type="project" value="TreeGrafter"/>
</dbReference>
<dbReference type="InterPro" id="IPR023213">
    <property type="entry name" value="CAT-like_dom_sf"/>
</dbReference>
<dbReference type="EMBL" id="LSTO01000001">
    <property type="protein sequence ID" value="OWW20590.1"/>
    <property type="molecule type" value="Genomic_DNA"/>
</dbReference>
<dbReference type="Pfam" id="PF00198">
    <property type="entry name" value="2-oxoacid_dh"/>
    <property type="match status" value="1"/>
</dbReference>
<protein>
    <submittedName>
        <fullName evidence="5">Dihydrolipoyllysine acetyltransferase</fullName>
    </submittedName>
</protein>
<accession>A0A254TD70</accession>
<evidence type="ECO:0000259" key="4">
    <source>
        <dbReference type="Pfam" id="PF00198"/>
    </source>
</evidence>
<dbReference type="Proteomes" id="UP000197535">
    <property type="component" value="Unassembled WGS sequence"/>
</dbReference>
<keyword evidence="3" id="KW-0012">Acyltransferase</keyword>
<comment type="cofactor">
    <cofactor evidence="1">
        <name>(R)-lipoate</name>
        <dbReference type="ChEBI" id="CHEBI:83088"/>
    </cofactor>
</comment>
<dbReference type="AlphaFoldDB" id="A0A254TD70"/>
<dbReference type="GO" id="GO:0016407">
    <property type="term" value="F:acetyltransferase activity"/>
    <property type="evidence" value="ECO:0007669"/>
    <property type="project" value="TreeGrafter"/>
</dbReference>
<dbReference type="RefSeq" id="WP_088707461.1">
    <property type="nucleotide sequence ID" value="NZ_LSTO01000001.1"/>
</dbReference>
<feature type="domain" description="2-oxoacid dehydrogenase acyltransferase catalytic" evidence="4">
    <location>
        <begin position="12"/>
        <end position="231"/>
    </location>
</feature>
<dbReference type="InterPro" id="IPR050743">
    <property type="entry name" value="2-oxoacid_DH_E2_comp"/>
</dbReference>
<evidence type="ECO:0000256" key="1">
    <source>
        <dbReference type="ARBA" id="ARBA00001938"/>
    </source>
</evidence>